<comment type="similarity">
    <text evidence="1">Belongs to the disease resistance NB-LRR family.</text>
</comment>
<keyword evidence="6" id="KW-0067">ATP-binding</keyword>
<evidence type="ECO:0000259" key="8">
    <source>
        <dbReference type="Pfam" id="PF00931"/>
    </source>
</evidence>
<dbReference type="InterPro" id="IPR036388">
    <property type="entry name" value="WH-like_DNA-bd_sf"/>
</dbReference>
<dbReference type="InterPro" id="IPR027417">
    <property type="entry name" value="P-loop_NTPase"/>
</dbReference>
<dbReference type="GO" id="GO:0009626">
    <property type="term" value="P:plant-type hypersensitive response"/>
    <property type="evidence" value="ECO:0007669"/>
    <property type="project" value="UniProtKB-ARBA"/>
</dbReference>
<dbReference type="AlphaFoldDB" id="A0AAD5ZG66"/>
<evidence type="ECO:0000256" key="2">
    <source>
        <dbReference type="ARBA" id="ARBA00022614"/>
    </source>
</evidence>
<accession>A0AAD5ZG66</accession>
<dbReference type="SUPFAM" id="SSF52058">
    <property type="entry name" value="L domain-like"/>
    <property type="match status" value="1"/>
</dbReference>
<keyword evidence="4" id="KW-0547">Nucleotide-binding</keyword>
<dbReference type="SUPFAM" id="SSF52540">
    <property type="entry name" value="P-loop containing nucleoside triphosphate hydrolases"/>
    <property type="match status" value="1"/>
</dbReference>
<evidence type="ECO:0000256" key="6">
    <source>
        <dbReference type="ARBA" id="ARBA00022840"/>
    </source>
</evidence>
<protein>
    <submittedName>
        <fullName evidence="12">Uncharacterized protein</fullName>
    </submittedName>
</protein>
<dbReference type="InterPro" id="IPR032675">
    <property type="entry name" value="LRR_dom_sf"/>
</dbReference>
<sequence>MGLGGVISNILSLGAQLLPVLSASTQDPSYSSYSSSPLVENNQLETELKKLTELWARIKATLSAADGREIRDDSAKLWLKELERLAYDAEDVLDEYHYHFLEAQVEARDASPLNCHKMKLIQVPYGMLNQIQQIRSKFAELEIDRIALRLLEEDGPRNCNSDLQIAPTSHLVVESDIIGREREKEELIDLLSSESQDDKIISVVTIVGTGGIGKTTLAQLVFNDQRIRQKFDKLGWICISEDFNVQRLTREVIESITGESCCLANLCALQEKISKEIRGERVFLVLDDVWNENRSHWELFRRPFMSASLVKILVTTRNEHVARIMQTMPTFNLGYLLEEQSWKMFQHHAFGDVTQNMDSKLVKIGKQIMKKCGMLPLAVKSIASLLRHETNEESWKEILESELWESDAGNEIFPSLQISYARLPTYLKPCFLYCSMFPRDYHYSAKELVKLWISQGYVQNNGLKNTEKIGWEYAKQLWQRSFFEGKYRKKEFYFTLHDMVHDLARYNSGHGCYSVEGDMIPNFPKELYHLYVGHRVKLVEPPHSGKFATLRTLIVGDCAELFLSAFDFSKAQKLRALQLGSRKYDLEFHYSFVNLKHLRYLFLSDGCFARLHGCICSLYNLQYLTLDNCPYLTELPKSIGNLIGLEELIIRGCKDLRVLPVSLCRLIALRKFDLWACSKLEELPHDMGKLMNLQLLRICFTNVSFLPPSLNKIMRTPALKLNVRLLCSTIGWLGDFVDLEGTLSLIGLSCVHSLKDVLRANLARMHNLKRLILTWIHDRSDINVHLDGSVLELYIVGNGGVNFEIDSDEEEDSEIDFSLMVRLQAHPNLKELNIQNYRGSKFPAWIGNPTLCTSLESIELFECNFVTFLPFGSLYNLKYLKIWWCSSLQFIQAESLPLLLEEIDIFDCKRLKSVMGLQRLKSLVKLDITDCRKLHLLDHCWTTCIITVDSCPKLREWCSQHEIFYKGTESDSDEDC</sequence>
<dbReference type="PRINTS" id="PR00364">
    <property type="entry name" value="DISEASERSIST"/>
</dbReference>
<evidence type="ECO:0000259" key="11">
    <source>
        <dbReference type="Pfam" id="PF25019"/>
    </source>
</evidence>
<feature type="domain" description="Disease resistance N-terminal" evidence="9">
    <location>
        <begin position="43"/>
        <end position="107"/>
    </location>
</feature>
<organism evidence="12 13">
    <name type="scientific">Rhynchospora tenuis</name>
    <dbReference type="NCBI Taxonomy" id="198213"/>
    <lineage>
        <taxon>Eukaryota</taxon>
        <taxon>Viridiplantae</taxon>
        <taxon>Streptophyta</taxon>
        <taxon>Embryophyta</taxon>
        <taxon>Tracheophyta</taxon>
        <taxon>Spermatophyta</taxon>
        <taxon>Magnoliopsida</taxon>
        <taxon>Liliopsida</taxon>
        <taxon>Poales</taxon>
        <taxon>Cyperaceae</taxon>
        <taxon>Cyperoideae</taxon>
        <taxon>Rhynchosporeae</taxon>
        <taxon>Rhynchospora</taxon>
    </lineage>
</organism>
<gene>
    <name evidence="12" type="ORF">LUZ61_001000</name>
</gene>
<dbReference type="GO" id="GO:0005524">
    <property type="term" value="F:ATP binding"/>
    <property type="evidence" value="ECO:0007669"/>
    <property type="project" value="UniProtKB-KW"/>
</dbReference>
<dbReference type="GO" id="GO:0002758">
    <property type="term" value="P:innate immune response-activating signaling pathway"/>
    <property type="evidence" value="ECO:0007669"/>
    <property type="project" value="UniProtKB-ARBA"/>
</dbReference>
<dbReference type="Gene3D" id="3.40.50.300">
    <property type="entry name" value="P-loop containing nucleotide triphosphate hydrolases"/>
    <property type="match status" value="1"/>
</dbReference>
<dbReference type="Pfam" id="PF23559">
    <property type="entry name" value="WHD_DRP"/>
    <property type="match status" value="1"/>
</dbReference>
<evidence type="ECO:0000256" key="7">
    <source>
        <dbReference type="SAM" id="SignalP"/>
    </source>
</evidence>
<dbReference type="FunFam" id="1.10.10.10:FF:000322">
    <property type="entry name" value="Probable disease resistance protein At1g63360"/>
    <property type="match status" value="1"/>
</dbReference>
<feature type="signal peptide" evidence="7">
    <location>
        <begin position="1"/>
        <end position="22"/>
    </location>
</feature>
<keyword evidence="2" id="KW-0433">Leucine-rich repeat</keyword>
<dbReference type="GO" id="GO:0043531">
    <property type="term" value="F:ADP binding"/>
    <property type="evidence" value="ECO:0007669"/>
    <property type="project" value="InterPro"/>
</dbReference>
<dbReference type="PANTHER" id="PTHR36766:SF70">
    <property type="entry name" value="DISEASE RESISTANCE PROTEIN RGA4"/>
    <property type="match status" value="1"/>
</dbReference>
<dbReference type="InterPro" id="IPR041118">
    <property type="entry name" value="Rx_N"/>
</dbReference>
<keyword evidence="3" id="KW-0677">Repeat</keyword>
<feature type="chain" id="PRO_5042271186" evidence="7">
    <location>
        <begin position="23"/>
        <end position="976"/>
    </location>
</feature>
<evidence type="ECO:0000256" key="1">
    <source>
        <dbReference type="ARBA" id="ARBA00008894"/>
    </source>
</evidence>
<evidence type="ECO:0000256" key="3">
    <source>
        <dbReference type="ARBA" id="ARBA00022737"/>
    </source>
</evidence>
<name>A0AAD5ZG66_9POAL</name>
<dbReference type="Pfam" id="PF00931">
    <property type="entry name" value="NB-ARC"/>
    <property type="match status" value="1"/>
</dbReference>
<comment type="caution">
    <text evidence="12">The sequence shown here is derived from an EMBL/GenBank/DDBJ whole genome shotgun (WGS) entry which is preliminary data.</text>
</comment>
<dbReference type="EMBL" id="JAMRDG010000001">
    <property type="protein sequence ID" value="KAJ3697295.1"/>
    <property type="molecule type" value="Genomic_DNA"/>
</dbReference>
<evidence type="ECO:0000313" key="12">
    <source>
        <dbReference type="EMBL" id="KAJ3697295.1"/>
    </source>
</evidence>
<evidence type="ECO:0000313" key="13">
    <source>
        <dbReference type="Proteomes" id="UP001210211"/>
    </source>
</evidence>
<evidence type="ECO:0000259" key="9">
    <source>
        <dbReference type="Pfam" id="PF18052"/>
    </source>
</evidence>
<evidence type="ECO:0000259" key="10">
    <source>
        <dbReference type="Pfam" id="PF23559"/>
    </source>
</evidence>
<dbReference type="InterPro" id="IPR002182">
    <property type="entry name" value="NB-ARC"/>
</dbReference>
<dbReference type="PANTHER" id="PTHR36766">
    <property type="entry name" value="PLANT BROAD-SPECTRUM MILDEW RESISTANCE PROTEIN RPW8"/>
    <property type="match status" value="1"/>
</dbReference>
<keyword evidence="13" id="KW-1185">Reference proteome</keyword>
<feature type="domain" description="Disease resistance protein winged helix" evidence="10">
    <location>
        <begin position="436"/>
        <end position="504"/>
    </location>
</feature>
<dbReference type="Gene3D" id="1.20.5.4130">
    <property type="match status" value="1"/>
</dbReference>
<dbReference type="Pfam" id="PF18052">
    <property type="entry name" value="Rx_N"/>
    <property type="match status" value="1"/>
</dbReference>
<dbReference type="FunFam" id="3.40.50.300:FF:001091">
    <property type="entry name" value="Probable disease resistance protein At1g61300"/>
    <property type="match status" value="1"/>
</dbReference>
<dbReference type="GO" id="GO:0042742">
    <property type="term" value="P:defense response to bacterium"/>
    <property type="evidence" value="ECO:0007669"/>
    <property type="project" value="UniProtKB-ARBA"/>
</dbReference>
<proteinExistence type="inferred from homology"/>
<dbReference type="Proteomes" id="UP001210211">
    <property type="component" value="Unassembled WGS sequence"/>
</dbReference>
<feature type="domain" description="R13L1/DRL21-like LRR repeat region" evidence="11">
    <location>
        <begin position="731"/>
        <end position="883"/>
    </location>
</feature>
<evidence type="ECO:0000256" key="4">
    <source>
        <dbReference type="ARBA" id="ARBA00022741"/>
    </source>
</evidence>
<keyword evidence="7" id="KW-0732">Signal</keyword>
<dbReference type="Gene3D" id="1.10.10.10">
    <property type="entry name" value="Winged helix-like DNA-binding domain superfamily/Winged helix DNA-binding domain"/>
    <property type="match status" value="1"/>
</dbReference>
<keyword evidence="5" id="KW-0611">Plant defense</keyword>
<dbReference type="Gene3D" id="3.80.10.10">
    <property type="entry name" value="Ribonuclease Inhibitor"/>
    <property type="match status" value="2"/>
</dbReference>
<dbReference type="InterPro" id="IPR042197">
    <property type="entry name" value="Apaf_helical"/>
</dbReference>
<feature type="domain" description="NB-ARC" evidence="8">
    <location>
        <begin position="181"/>
        <end position="350"/>
    </location>
</feature>
<dbReference type="InterPro" id="IPR056789">
    <property type="entry name" value="LRR_R13L1-DRL21"/>
</dbReference>
<dbReference type="Gene3D" id="1.10.8.430">
    <property type="entry name" value="Helical domain of apoptotic protease-activating factors"/>
    <property type="match status" value="1"/>
</dbReference>
<dbReference type="InterPro" id="IPR058922">
    <property type="entry name" value="WHD_DRP"/>
</dbReference>
<dbReference type="Pfam" id="PF25019">
    <property type="entry name" value="LRR_R13L1-DRL21"/>
    <property type="match status" value="1"/>
</dbReference>
<reference evidence="12 13" key="1">
    <citation type="journal article" date="2022" name="Cell">
        <title>Repeat-based holocentromeres influence genome architecture and karyotype evolution.</title>
        <authorList>
            <person name="Hofstatter P.G."/>
            <person name="Thangavel G."/>
            <person name="Lux T."/>
            <person name="Neumann P."/>
            <person name="Vondrak T."/>
            <person name="Novak P."/>
            <person name="Zhang M."/>
            <person name="Costa L."/>
            <person name="Castellani M."/>
            <person name="Scott A."/>
            <person name="Toegelov H."/>
            <person name="Fuchs J."/>
            <person name="Mata-Sucre Y."/>
            <person name="Dias Y."/>
            <person name="Vanzela A.L.L."/>
            <person name="Huettel B."/>
            <person name="Almeida C.C.S."/>
            <person name="Simkova H."/>
            <person name="Souza G."/>
            <person name="Pedrosa-Harand A."/>
            <person name="Macas J."/>
            <person name="Mayer K.F.X."/>
            <person name="Houben A."/>
            <person name="Marques A."/>
        </authorList>
    </citation>
    <scope>NUCLEOTIDE SEQUENCE [LARGE SCALE GENOMIC DNA]</scope>
    <source>
        <strain evidence="12">RhyTen1mFocal</strain>
    </source>
</reference>
<evidence type="ECO:0000256" key="5">
    <source>
        <dbReference type="ARBA" id="ARBA00022821"/>
    </source>
</evidence>